<feature type="compositionally biased region" description="Basic and acidic residues" evidence="1">
    <location>
        <begin position="114"/>
        <end position="127"/>
    </location>
</feature>
<name>A0A9K3D569_9EUKA</name>
<evidence type="ECO:0000313" key="2">
    <source>
        <dbReference type="EMBL" id="GIQ87910.1"/>
    </source>
</evidence>
<reference evidence="2 3" key="1">
    <citation type="journal article" date="2018" name="PLoS ONE">
        <title>The draft genome of Kipferlia bialata reveals reductive genome evolution in fornicate parasites.</title>
        <authorList>
            <person name="Tanifuji G."/>
            <person name="Takabayashi S."/>
            <person name="Kume K."/>
            <person name="Takagi M."/>
            <person name="Nakayama T."/>
            <person name="Kamikawa R."/>
            <person name="Inagaki Y."/>
            <person name="Hashimoto T."/>
        </authorList>
    </citation>
    <scope>NUCLEOTIDE SEQUENCE [LARGE SCALE GENOMIC DNA]</scope>
    <source>
        <strain evidence="2">NY0173</strain>
    </source>
</reference>
<evidence type="ECO:0000256" key="1">
    <source>
        <dbReference type="SAM" id="MobiDB-lite"/>
    </source>
</evidence>
<proteinExistence type="predicted"/>
<dbReference type="AlphaFoldDB" id="A0A9K3D569"/>
<dbReference type="Proteomes" id="UP000265618">
    <property type="component" value="Unassembled WGS sequence"/>
</dbReference>
<protein>
    <submittedName>
        <fullName evidence="2">Uncharacterized protein</fullName>
    </submittedName>
</protein>
<gene>
    <name evidence="2" type="ORF">KIPB_010051</name>
</gene>
<organism evidence="2 3">
    <name type="scientific">Kipferlia bialata</name>
    <dbReference type="NCBI Taxonomy" id="797122"/>
    <lineage>
        <taxon>Eukaryota</taxon>
        <taxon>Metamonada</taxon>
        <taxon>Carpediemonas-like organisms</taxon>
        <taxon>Kipferlia</taxon>
    </lineage>
</organism>
<evidence type="ECO:0000313" key="3">
    <source>
        <dbReference type="Proteomes" id="UP000265618"/>
    </source>
</evidence>
<feature type="region of interest" description="Disordered" evidence="1">
    <location>
        <begin position="114"/>
        <end position="177"/>
    </location>
</feature>
<sequence length="289" mass="32732">RERIAASFRALAGMCRRLVCLGPLPSTVTDAVTVLRDQGIFNIYSAGAVWLDNRDHGEEGMEPMIVVNAALEREEDSLTERERERDMADEDSDGIAGEMETDWLQQVRLGFTERERESQRDISEAEPAKLANLAHSETVDERERKEERRSVHRASDREYEREQHRATKKLCPSDPHDRMKAATNMITLKYLPKYSLPSLTSPVFPESPIEESARKAAEMWGASTPRSSSALGAMSHSPSFTLRQRKGLQVFYLCDMPRIIKGSTSVLGRNTVQYQTVYLDDEHCSVVII</sequence>
<feature type="region of interest" description="Disordered" evidence="1">
    <location>
        <begin position="73"/>
        <end position="97"/>
    </location>
</feature>
<accession>A0A9K3D569</accession>
<feature type="non-terminal residue" evidence="2">
    <location>
        <position position="1"/>
    </location>
</feature>
<keyword evidence="3" id="KW-1185">Reference proteome</keyword>
<feature type="compositionally biased region" description="Basic and acidic residues" evidence="1">
    <location>
        <begin position="76"/>
        <end position="86"/>
    </location>
</feature>
<comment type="caution">
    <text evidence="2">The sequence shown here is derived from an EMBL/GenBank/DDBJ whole genome shotgun (WGS) entry which is preliminary data.</text>
</comment>
<feature type="compositionally biased region" description="Basic and acidic residues" evidence="1">
    <location>
        <begin position="137"/>
        <end position="165"/>
    </location>
</feature>
<dbReference type="EMBL" id="BDIP01003604">
    <property type="protein sequence ID" value="GIQ87910.1"/>
    <property type="molecule type" value="Genomic_DNA"/>
</dbReference>